<dbReference type="EMBL" id="ASAD01000003">
    <property type="protein sequence ID" value="EON93938.1"/>
    <property type="molecule type" value="Genomic_DNA"/>
</dbReference>
<feature type="compositionally biased region" description="Low complexity" evidence="1">
    <location>
        <begin position="63"/>
        <end position="78"/>
    </location>
</feature>
<dbReference type="PATRIC" id="fig|1318628.3.peg.270"/>
<protein>
    <submittedName>
        <fullName evidence="2">Uncharacterized protein</fullName>
    </submittedName>
</protein>
<dbReference type="Proteomes" id="UP000016540">
    <property type="component" value="Unassembled WGS sequence"/>
</dbReference>
<evidence type="ECO:0000256" key="1">
    <source>
        <dbReference type="SAM" id="MobiDB-lite"/>
    </source>
</evidence>
<gene>
    <name evidence="2" type="ORF">MARLIPOL_01375</name>
</gene>
<sequence>MAFESHSTDRCSLSPLISAVRARLPWLVLASVVAVSGCGGGDSAVDEAGSRGNSFPPNKNAQDDFNSGSTGDSNNTSGLAANEVRVTVEVPTALAPNSELTRRNLRIVTPDRVEVYRTDQSLRNLGSVDVTYRTEDGGRQVIAFSDGLPLGPDVVIEAVYDNARMRALAADSDRDVKVNPFSEYLVSNTINGYSPDQFSQIMDCVNDASGELCLNKYVWSTLADQVHDFEIDIPGSADMGAALDHLDNRGDFARYVSNMADYAVLDEQSSGKISASSADYNSVFLGVELGQTFREPSLAGSGQWGVRVAQEESITDSNGTGYVYPALTLTSFDAFNIRVTSLASDVPYPREALIHQAGNGFYPRGADHWDLNTHASSPGAATLQDNIRLLAGRALYQSVTGRGSSLTIGWTRNPYYLDAYVSTTSEASEAPDRVLGGYFSAGKAIELEATEDALQRQGVLEDHYLSVLELNLLRQQGFSLDQLNGRQYNAVFVASRFADGAEPLAIESGVGNWDISGNDIHQLMMTTAIGRDGGSGAVTGPVAGNRNADWTISVRPSRLSVGDRNIGRLNLDISNPSGQFATPDLGIGASTPDGSLLAFNLDNADTGDGLLVAAAQTNEFPQSGRFRLQGFAMGLADGENRLRHFDNAVLAIDSSTTAALTGRALDVVHSVANETVAGPLAIDEGELMLAYSQGGNGEVTFVAGDLTLTGFVTPDQDQFFLQLQNTASGEQRLGLLIATRLPN</sequence>
<proteinExistence type="predicted"/>
<evidence type="ECO:0000313" key="3">
    <source>
        <dbReference type="Proteomes" id="UP000016540"/>
    </source>
</evidence>
<dbReference type="AlphaFoldDB" id="R8B5P4"/>
<comment type="caution">
    <text evidence="2">The sequence shown here is derived from an EMBL/GenBank/DDBJ whole genome shotgun (WGS) entry which is preliminary data.</text>
</comment>
<dbReference type="eggNOG" id="ENOG5034BBY">
    <property type="taxonomic scope" value="Bacteria"/>
</dbReference>
<dbReference type="HOGENOM" id="CLU_373772_0_0_6"/>
<feature type="region of interest" description="Disordered" evidence="1">
    <location>
        <begin position="45"/>
        <end position="78"/>
    </location>
</feature>
<keyword evidence="3" id="KW-1185">Reference proteome</keyword>
<accession>R8B5P4</accession>
<evidence type="ECO:0000313" key="2">
    <source>
        <dbReference type="EMBL" id="EON93938.1"/>
    </source>
</evidence>
<name>R8B5P4_9GAMM</name>
<reference evidence="2 3" key="1">
    <citation type="journal article" date="2013" name="Genome Announc.">
        <title>Draft Genome Sequence of the Moderately Halophilic Bacterium Marinobacter lipolyticus Strain SM19.</title>
        <authorList>
            <person name="Papke R.T."/>
            <person name="de la Haba R.R."/>
            <person name="Infante-Dominguez C."/>
            <person name="Perez D."/>
            <person name="Sanchez-Porro C."/>
            <person name="Lapierre P."/>
            <person name="Ventosa A."/>
        </authorList>
    </citation>
    <scope>NUCLEOTIDE SEQUENCE [LARGE SCALE GENOMIC DNA]</scope>
    <source>
        <strain evidence="2 3">SM19</strain>
    </source>
</reference>
<dbReference type="STRING" id="1318628.MARLIPOL_01375"/>
<dbReference type="RefSeq" id="WP_012136264.1">
    <property type="nucleotide sequence ID" value="NZ_KE007306.1"/>
</dbReference>
<organism evidence="2 3">
    <name type="scientific">Marinobacter lipolyticus SM19</name>
    <dbReference type="NCBI Taxonomy" id="1318628"/>
    <lineage>
        <taxon>Bacteria</taxon>
        <taxon>Pseudomonadati</taxon>
        <taxon>Pseudomonadota</taxon>
        <taxon>Gammaproteobacteria</taxon>
        <taxon>Pseudomonadales</taxon>
        <taxon>Marinobacteraceae</taxon>
        <taxon>Marinobacter</taxon>
    </lineage>
</organism>
<feature type="compositionally biased region" description="Polar residues" evidence="1">
    <location>
        <begin position="51"/>
        <end position="60"/>
    </location>
</feature>